<dbReference type="RefSeq" id="XP_045955925.1">
    <property type="nucleotide sequence ID" value="XM_046100334.1"/>
</dbReference>
<evidence type="ECO:0000256" key="1">
    <source>
        <dbReference type="ARBA" id="ARBA00022722"/>
    </source>
</evidence>
<dbReference type="AlphaFoldDB" id="A0A9P8ZW14"/>
<name>A0A9P8ZW14_9PEZI</name>
<dbReference type="GO" id="GO:0004540">
    <property type="term" value="F:RNA nuclease activity"/>
    <property type="evidence" value="ECO:0007669"/>
    <property type="project" value="InterPro"/>
</dbReference>
<proteinExistence type="predicted"/>
<feature type="region of interest" description="Disordered" evidence="3">
    <location>
        <begin position="51"/>
        <end position="97"/>
    </location>
</feature>
<feature type="compositionally biased region" description="Polar residues" evidence="3">
    <location>
        <begin position="79"/>
        <end position="90"/>
    </location>
</feature>
<keyword evidence="1" id="KW-0540">Nuclease</keyword>
<comment type="caution">
    <text evidence="4">The sequence shown here is derived from an EMBL/GenBank/DDBJ whole genome shotgun (WGS) entry which is preliminary data.</text>
</comment>
<dbReference type="OrthoDB" id="4499833at2759"/>
<keyword evidence="5" id="KW-1185">Reference proteome</keyword>
<reference evidence="4" key="1">
    <citation type="journal article" date="2021" name="Nat. Commun.">
        <title>Genetic determinants of endophytism in the Arabidopsis root mycobiome.</title>
        <authorList>
            <person name="Mesny F."/>
            <person name="Miyauchi S."/>
            <person name="Thiergart T."/>
            <person name="Pickel B."/>
            <person name="Atanasova L."/>
            <person name="Karlsson M."/>
            <person name="Huettel B."/>
            <person name="Barry K.W."/>
            <person name="Haridas S."/>
            <person name="Chen C."/>
            <person name="Bauer D."/>
            <person name="Andreopoulos W."/>
            <person name="Pangilinan J."/>
            <person name="LaButti K."/>
            <person name="Riley R."/>
            <person name="Lipzen A."/>
            <person name="Clum A."/>
            <person name="Drula E."/>
            <person name="Henrissat B."/>
            <person name="Kohler A."/>
            <person name="Grigoriev I.V."/>
            <person name="Martin F.M."/>
            <person name="Hacquard S."/>
        </authorList>
    </citation>
    <scope>NUCLEOTIDE SEQUENCE</scope>
    <source>
        <strain evidence="4">MPI-SDFR-AT-0073</strain>
    </source>
</reference>
<dbReference type="Proteomes" id="UP000758603">
    <property type="component" value="Unassembled WGS sequence"/>
</dbReference>
<evidence type="ECO:0000256" key="3">
    <source>
        <dbReference type="SAM" id="MobiDB-lite"/>
    </source>
</evidence>
<accession>A0A9P8ZW14</accession>
<evidence type="ECO:0000313" key="5">
    <source>
        <dbReference type="Proteomes" id="UP000758603"/>
    </source>
</evidence>
<feature type="compositionally biased region" description="Polar residues" evidence="3">
    <location>
        <begin position="61"/>
        <end position="70"/>
    </location>
</feature>
<dbReference type="GO" id="GO:0016787">
    <property type="term" value="F:hydrolase activity"/>
    <property type="evidence" value="ECO:0007669"/>
    <property type="project" value="UniProtKB-KW"/>
</dbReference>
<protein>
    <submittedName>
        <fullName evidence="4">Uncharacterized protein</fullName>
    </submittedName>
</protein>
<evidence type="ECO:0000256" key="2">
    <source>
        <dbReference type="ARBA" id="ARBA00022801"/>
    </source>
</evidence>
<dbReference type="GO" id="GO:0003723">
    <property type="term" value="F:RNA binding"/>
    <property type="evidence" value="ECO:0007669"/>
    <property type="project" value="InterPro"/>
</dbReference>
<dbReference type="EMBL" id="JAGPXC010000006">
    <property type="protein sequence ID" value="KAH6651647.1"/>
    <property type="molecule type" value="Genomic_DNA"/>
</dbReference>
<dbReference type="InterPro" id="IPR016191">
    <property type="entry name" value="Ribonuclease/ribotoxin"/>
</dbReference>
<dbReference type="SUPFAM" id="SSF53933">
    <property type="entry name" value="Microbial ribonucleases"/>
    <property type="match status" value="1"/>
</dbReference>
<sequence>MSSGYRPPARVPTNSSYYSWNGTPDLSNLTGNPWMHAHHIVAQVVAAPSPTRPYPSRYGNHENQPLQSTPPLHHYPLQKSGTWSLGTSPGATGKGYGQFTMANYHAHASKE</sequence>
<gene>
    <name evidence="4" type="ORF">BKA67DRAFT_537509</name>
</gene>
<keyword evidence="2" id="KW-0378">Hydrolase</keyword>
<dbReference type="GeneID" id="70129226"/>
<evidence type="ECO:0000313" key="4">
    <source>
        <dbReference type="EMBL" id="KAH6651647.1"/>
    </source>
</evidence>
<organism evidence="4 5">
    <name type="scientific">Truncatella angustata</name>
    <dbReference type="NCBI Taxonomy" id="152316"/>
    <lineage>
        <taxon>Eukaryota</taxon>
        <taxon>Fungi</taxon>
        <taxon>Dikarya</taxon>
        <taxon>Ascomycota</taxon>
        <taxon>Pezizomycotina</taxon>
        <taxon>Sordariomycetes</taxon>
        <taxon>Xylariomycetidae</taxon>
        <taxon>Amphisphaeriales</taxon>
        <taxon>Sporocadaceae</taxon>
        <taxon>Truncatella</taxon>
    </lineage>
</organism>